<accession>A0ABV6NGS3</accession>
<protein>
    <submittedName>
        <fullName evidence="1">Fur-regulated basic protein FbpA</fullName>
    </submittedName>
</protein>
<evidence type="ECO:0000313" key="2">
    <source>
        <dbReference type="Proteomes" id="UP001589833"/>
    </source>
</evidence>
<name>A0ABV6NGS3_9BACI</name>
<sequence length="56" mass="6483">MSATLSEFDKEQIIDTLLQHQYFKMPDGRQLYEASESELQSFICSTIDDLDTFCSL</sequence>
<keyword evidence="2" id="KW-1185">Reference proteome</keyword>
<dbReference type="EMBL" id="JBHLTR010000013">
    <property type="protein sequence ID" value="MFC0559447.1"/>
    <property type="molecule type" value="Genomic_DNA"/>
</dbReference>
<gene>
    <name evidence="1" type="primary">fbpA</name>
    <name evidence="1" type="ORF">ACFFH4_10340</name>
</gene>
<comment type="caution">
    <text evidence="1">The sequence shown here is derived from an EMBL/GenBank/DDBJ whole genome shotgun (WGS) entry which is preliminary data.</text>
</comment>
<dbReference type="Proteomes" id="UP001589833">
    <property type="component" value="Unassembled WGS sequence"/>
</dbReference>
<proteinExistence type="predicted"/>
<dbReference type="RefSeq" id="WP_273841585.1">
    <property type="nucleotide sequence ID" value="NZ_JAQQWT010000004.1"/>
</dbReference>
<organism evidence="1 2">
    <name type="scientific">Halalkalibacter alkalisediminis</name>
    <dbReference type="NCBI Taxonomy" id="935616"/>
    <lineage>
        <taxon>Bacteria</taxon>
        <taxon>Bacillati</taxon>
        <taxon>Bacillota</taxon>
        <taxon>Bacilli</taxon>
        <taxon>Bacillales</taxon>
        <taxon>Bacillaceae</taxon>
        <taxon>Halalkalibacter</taxon>
    </lineage>
</organism>
<reference evidence="1 2" key="1">
    <citation type="submission" date="2024-09" db="EMBL/GenBank/DDBJ databases">
        <authorList>
            <person name="Sun Q."/>
            <person name="Mori K."/>
        </authorList>
    </citation>
    <scope>NUCLEOTIDE SEQUENCE [LARGE SCALE GENOMIC DNA]</scope>
    <source>
        <strain evidence="1 2">NCAIM B.02301</strain>
    </source>
</reference>
<evidence type="ECO:0000313" key="1">
    <source>
        <dbReference type="EMBL" id="MFC0559447.1"/>
    </source>
</evidence>